<name>A0AAD1HNK9_9MYCO</name>
<dbReference type="KEGG" id="maic:MAIC_36210"/>
<feature type="domain" description="Bacterial bifunctional deaminase-reductase C-terminal" evidence="4">
    <location>
        <begin position="39"/>
        <end position="228"/>
    </location>
</feature>
<gene>
    <name evidence="5" type="ORF">MAIC_36210</name>
</gene>
<dbReference type="Pfam" id="PF01872">
    <property type="entry name" value="RibD_C"/>
    <property type="match status" value="1"/>
</dbReference>
<evidence type="ECO:0000313" key="6">
    <source>
        <dbReference type="Proteomes" id="UP000467327"/>
    </source>
</evidence>
<protein>
    <recommendedName>
        <fullName evidence="4">Bacterial bifunctional deaminase-reductase C-terminal domain-containing protein</fullName>
    </recommendedName>
</protein>
<dbReference type="Gene3D" id="3.40.430.10">
    <property type="entry name" value="Dihydrofolate Reductase, subunit A"/>
    <property type="match status" value="1"/>
</dbReference>
<dbReference type="PANTHER" id="PTHR38011">
    <property type="entry name" value="DIHYDROFOLATE REDUCTASE FAMILY PROTEIN (AFU_ORTHOLOGUE AFUA_8G06820)"/>
    <property type="match status" value="1"/>
</dbReference>
<evidence type="ECO:0000256" key="3">
    <source>
        <dbReference type="ARBA" id="ARBA00023002"/>
    </source>
</evidence>
<dbReference type="GO" id="GO:0008703">
    <property type="term" value="F:5-amino-6-(5-phosphoribosylamino)uracil reductase activity"/>
    <property type="evidence" value="ECO:0007669"/>
    <property type="project" value="InterPro"/>
</dbReference>
<comment type="pathway">
    <text evidence="1">Cofactor biosynthesis; riboflavin biosynthesis.</text>
</comment>
<dbReference type="GO" id="GO:0009231">
    <property type="term" value="P:riboflavin biosynthetic process"/>
    <property type="evidence" value="ECO:0007669"/>
    <property type="project" value="InterPro"/>
</dbReference>
<dbReference type="InterPro" id="IPR050765">
    <property type="entry name" value="Riboflavin_Biosynth_HTPR"/>
</dbReference>
<dbReference type="SUPFAM" id="SSF53597">
    <property type="entry name" value="Dihydrofolate reductase-like"/>
    <property type="match status" value="1"/>
</dbReference>
<evidence type="ECO:0000259" key="4">
    <source>
        <dbReference type="Pfam" id="PF01872"/>
    </source>
</evidence>
<dbReference type="InterPro" id="IPR024072">
    <property type="entry name" value="DHFR-like_dom_sf"/>
</dbReference>
<evidence type="ECO:0000256" key="1">
    <source>
        <dbReference type="ARBA" id="ARBA00005104"/>
    </source>
</evidence>
<dbReference type="PANTHER" id="PTHR38011:SF7">
    <property type="entry name" value="2,5-DIAMINO-6-RIBOSYLAMINO-4(3H)-PYRIMIDINONE 5'-PHOSPHATE REDUCTASE"/>
    <property type="match status" value="1"/>
</dbReference>
<keyword evidence="6" id="KW-1185">Reference proteome</keyword>
<keyword evidence="2" id="KW-0521">NADP</keyword>
<dbReference type="AlphaFoldDB" id="A0AAD1HNK9"/>
<evidence type="ECO:0000256" key="2">
    <source>
        <dbReference type="ARBA" id="ARBA00022857"/>
    </source>
</evidence>
<accession>A0AAD1HNK9</accession>
<organism evidence="5 6">
    <name type="scientific">Mycolicibacterium aichiense</name>
    <dbReference type="NCBI Taxonomy" id="1799"/>
    <lineage>
        <taxon>Bacteria</taxon>
        <taxon>Bacillati</taxon>
        <taxon>Actinomycetota</taxon>
        <taxon>Actinomycetes</taxon>
        <taxon>Mycobacteriales</taxon>
        <taxon>Mycobacteriaceae</taxon>
        <taxon>Mycolicibacterium</taxon>
    </lineage>
</organism>
<sequence>MTALAGAPHSTLHEAESLTDDALRDLLAYPDRLQRPLFRANFIASIDGAVTLEGSGRRLGTPTDRRVFSRLREVADVVLVGATTAKSKPYENLQLDPAAQAWRLSRGLAAALPVAVVSSRGVVPPAVLRNAAAPPVVFVSSGADIAARRQLVESRAHVVVLAGSRVDSAAIRDGLGALGLHRVLVEGGPTLFSQLVSDNEIDELCLTTSPKLVVGPARRIAAADRHVEINMARRGILVGADGTVIVRWARY</sequence>
<dbReference type="InterPro" id="IPR002734">
    <property type="entry name" value="RibDG_C"/>
</dbReference>
<reference evidence="5 6" key="1">
    <citation type="journal article" date="2019" name="Emerg. Microbes Infect.">
        <title>Comprehensive subspecies identification of 175 nontuberculous mycobacteria species based on 7547 genomic profiles.</title>
        <authorList>
            <person name="Matsumoto Y."/>
            <person name="Kinjo T."/>
            <person name="Motooka D."/>
            <person name="Nabeya D."/>
            <person name="Jung N."/>
            <person name="Uechi K."/>
            <person name="Horii T."/>
            <person name="Iida T."/>
            <person name="Fujita J."/>
            <person name="Nakamura S."/>
        </authorList>
    </citation>
    <scope>NUCLEOTIDE SEQUENCE [LARGE SCALE GENOMIC DNA]</scope>
    <source>
        <strain evidence="5 6">JCM 6376</strain>
    </source>
</reference>
<dbReference type="EMBL" id="AP022561">
    <property type="protein sequence ID" value="BBX08818.1"/>
    <property type="molecule type" value="Genomic_DNA"/>
</dbReference>
<dbReference type="Proteomes" id="UP000467327">
    <property type="component" value="Chromosome"/>
</dbReference>
<proteinExistence type="predicted"/>
<dbReference type="RefSeq" id="WP_115320746.1">
    <property type="nucleotide sequence ID" value="NZ_AP022561.1"/>
</dbReference>
<keyword evidence="3" id="KW-0560">Oxidoreductase</keyword>
<evidence type="ECO:0000313" key="5">
    <source>
        <dbReference type="EMBL" id="BBX08818.1"/>
    </source>
</evidence>